<evidence type="ECO:0000256" key="8">
    <source>
        <dbReference type="ARBA" id="ARBA00023136"/>
    </source>
</evidence>
<comment type="subcellular location">
    <subcellularLocation>
        <location evidence="1">Cell membrane</location>
        <topology evidence="1">Lipid-anchor</topology>
    </subcellularLocation>
</comment>
<evidence type="ECO:0000256" key="9">
    <source>
        <dbReference type="ARBA" id="ARBA00023288"/>
    </source>
</evidence>
<dbReference type="InterPro" id="IPR036465">
    <property type="entry name" value="vWFA_dom_sf"/>
</dbReference>
<evidence type="ECO:0000313" key="13">
    <source>
        <dbReference type="EMBL" id="ONI04660.1"/>
    </source>
</evidence>
<keyword evidence="5" id="KW-0677">Repeat</keyword>
<dbReference type="SUPFAM" id="SSF53300">
    <property type="entry name" value="vWA-like"/>
    <property type="match status" value="1"/>
</dbReference>
<organism evidence="13 14">
    <name type="scientific">Prunus persica</name>
    <name type="common">Peach</name>
    <name type="synonym">Amygdalus persica</name>
    <dbReference type="NCBI Taxonomy" id="3760"/>
    <lineage>
        <taxon>Eukaryota</taxon>
        <taxon>Viridiplantae</taxon>
        <taxon>Streptophyta</taxon>
        <taxon>Embryophyta</taxon>
        <taxon>Tracheophyta</taxon>
        <taxon>Spermatophyta</taxon>
        <taxon>Magnoliopsida</taxon>
        <taxon>eudicotyledons</taxon>
        <taxon>Gunneridae</taxon>
        <taxon>Pentapetalae</taxon>
        <taxon>rosids</taxon>
        <taxon>fabids</taxon>
        <taxon>Rosales</taxon>
        <taxon>Rosaceae</taxon>
        <taxon>Amygdaloideae</taxon>
        <taxon>Amygdaleae</taxon>
        <taxon>Prunus</taxon>
    </lineage>
</organism>
<dbReference type="Pfam" id="PF00168">
    <property type="entry name" value="C2"/>
    <property type="match status" value="2"/>
</dbReference>
<dbReference type="CDD" id="cd04048">
    <property type="entry name" value="C2A_Copine"/>
    <property type="match status" value="1"/>
</dbReference>
<dbReference type="GO" id="GO:0005544">
    <property type="term" value="F:calcium-dependent phospholipid binding"/>
    <property type="evidence" value="ECO:0000318"/>
    <property type="project" value="GO_Central"/>
</dbReference>
<evidence type="ECO:0000256" key="6">
    <source>
        <dbReference type="ARBA" id="ARBA00022821"/>
    </source>
</evidence>
<dbReference type="PANTHER" id="PTHR10857:SF120">
    <property type="entry name" value="PROTEIN BONZAI 3"/>
    <property type="match status" value="1"/>
</dbReference>
<dbReference type="PANTHER" id="PTHR10857">
    <property type="entry name" value="COPINE"/>
    <property type="match status" value="1"/>
</dbReference>
<name>A0A251P0W0_PRUPE</name>
<feature type="domain" description="C2" evidence="11">
    <location>
        <begin position="23"/>
        <end position="158"/>
    </location>
</feature>
<dbReference type="InterPro" id="IPR037768">
    <property type="entry name" value="C2B_Copine"/>
</dbReference>
<dbReference type="Gramene" id="ONI04660">
    <property type="protein sequence ID" value="ONI04660"/>
    <property type="gene ID" value="PRUPE_6G333400"/>
</dbReference>
<dbReference type="OrthoDB" id="5855668at2759"/>
<dbReference type="SUPFAM" id="SSF49562">
    <property type="entry name" value="C2 domain (Calcium/lipid-binding domain, CaLB)"/>
    <property type="match status" value="2"/>
</dbReference>
<evidence type="ECO:0000256" key="10">
    <source>
        <dbReference type="SAM" id="MobiDB-lite"/>
    </source>
</evidence>
<comment type="similarity">
    <text evidence="2">Belongs to the copine family.</text>
</comment>
<dbReference type="SMART" id="SM00239">
    <property type="entry name" value="C2"/>
    <property type="match status" value="2"/>
</dbReference>
<evidence type="ECO:0000313" key="14">
    <source>
        <dbReference type="Proteomes" id="UP000006882"/>
    </source>
</evidence>
<evidence type="ECO:0000256" key="3">
    <source>
        <dbReference type="ARBA" id="ARBA00022475"/>
    </source>
</evidence>
<evidence type="ECO:0000256" key="7">
    <source>
        <dbReference type="ARBA" id="ARBA00022837"/>
    </source>
</evidence>
<dbReference type="EMBL" id="CM007656">
    <property type="protein sequence ID" value="ONI04660.1"/>
    <property type="molecule type" value="Genomic_DNA"/>
</dbReference>
<feature type="domain" description="VWFA" evidence="12">
    <location>
        <begin position="335"/>
        <end position="554"/>
    </location>
</feature>
<dbReference type="InterPro" id="IPR010734">
    <property type="entry name" value="Copine_C"/>
</dbReference>
<reference evidence="13 14" key="1">
    <citation type="journal article" date="2013" name="Nat. Genet.">
        <title>The high-quality draft genome of peach (Prunus persica) identifies unique patterns of genetic diversity, domestication and genome evolution.</title>
        <authorList>
            <consortium name="International Peach Genome Initiative"/>
            <person name="Verde I."/>
            <person name="Abbott A.G."/>
            <person name="Scalabrin S."/>
            <person name="Jung S."/>
            <person name="Shu S."/>
            <person name="Marroni F."/>
            <person name="Zhebentyayeva T."/>
            <person name="Dettori M.T."/>
            <person name="Grimwood J."/>
            <person name="Cattonaro F."/>
            <person name="Zuccolo A."/>
            <person name="Rossini L."/>
            <person name="Jenkins J."/>
            <person name="Vendramin E."/>
            <person name="Meisel L.A."/>
            <person name="Decroocq V."/>
            <person name="Sosinski B."/>
            <person name="Prochnik S."/>
            <person name="Mitros T."/>
            <person name="Policriti A."/>
            <person name="Cipriani G."/>
            <person name="Dondini L."/>
            <person name="Ficklin S."/>
            <person name="Goodstein D.M."/>
            <person name="Xuan P."/>
            <person name="Del Fabbro C."/>
            <person name="Aramini V."/>
            <person name="Copetti D."/>
            <person name="Gonzalez S."/>
            <person name="Horner D.S."/>
            <person name="Falchi R."/>
            <person name="Lucas S."/>
            <person name="Mica E."/>
            <person name="Maldonado J."/>
            <person name="Lazzari B."/>
            <person name="Bielenberg D."/>
            <person name="Pirona R."/>
            <person name="Miculan M."/>
            <person name="Barakat A."/>
            <person name="Testolin R."/>
            <person name="Stella A."/>
            <person name="Tartarini S."/>
            <person name="Tonutti P."/>
            <person name="Arus P."/>
            <person name="Orellana A."/>
            <person name="Wells C."/>
            <person name="Main D."/>
            <person name="Vizzotto G."/>
            <person name="Silva H."/>
            <person name="Salamini F."/>
            <person name="Schmutz J."/>
            <person name="Morgante M."/>
            <person name="Rokhsar D.S."/>
        </authorList>
    </citation>
    <scope>NUCLEOTIDE SEQUENCE [LARGE SCALE GENOMIC DNA]</scope>
    <source>
        <strain evidence="14">cv. Nemared</strain>
    </source>
</reference>
<accession>A0A251P0W0</accession>
<dbReference type="SMR" id="A0A251P0W0"/>
<dbReference type="Gene3D" id="2.60.40.150">
    <property type="entry name" value="C2 domain"/>
    <property type="match status" value="2"/>
</dbReference>
<evidence type="ECO:0000256" key="1">
    <source>
        <dbReference type="ARBA" id="ARBA00004193"/>
    </source>
</evidence>
<feature type="region of interest" description="Disordered" evidence="10">
    <location>
        <begin position="1"/>
        <end position="21"/>
    </location>
</feature>
<dbReference type="InterPro" id="IPR045052">
    <property type="entry name" value="Copine"/>
</dbReference>
<dbReference type="Pfam" id="PF07002">
    <property type="entry name" value="Copine"/>
    <property type="match status" value="1"/>
</dbReference>
<gene>
    <name evidence="13" type="ORF">PRUPE_6G333400</name>
</gene>
<dbReference type="eggNOG" id="KOG1327">
    <property type="taxonomic scope" value="Eukaryota"/>
</dbReference>
<dbReference type="FunFam" id="2.60.40.150:FF:000168">
    <property type="entry name" value="Protein BONZAI 1"/>
    <property type="match status" value="1"/>
</dbReference>
<keyword evidence="14" id="KW-1185">Reference proteome</keyword>
<feature type="domain" description="C2" evidence="11">
    <location>
        <begin position="171"/>
        <end position="296"/>
    </location>
</feature>
<dbReference type="FunFam" id="2.60.40.150:FF:000186">
    <property type="entry name" value="Protein BONZAI 3"/>
    <property type="match status" value="1"/>
</dbReference>
<dbReference type="InterPro" id="IPR035892">
    <property type="entry name" value="C2_domain_sf"/>
</dbReference>
<dbReference type="GO" id="GO:0046872">
    <property type="term" value="F:metal ion binding"/>
    <property type="evidence" value="ECO:0007669"/>
    <property type="project" value="UniProtKB-KW"/>
</dbReference>
<sequence length="580" mass="64136">MGGCFSDVRGGKEAVGGAQPRPTVHNDAVEFFYRSHGAFPLFSQLELTISASNLLDLDVTSKSDPMVIVYAKKSDGKLEELGRTEVILNSLNPVWIEKVSIAYQFEMVQPLIFHVYDVDTKYHNVPVKTLNLRDQEFLGEGSCGLSEIVTKQTRSLTLNLINKNWHGGMRKFGTLTVRAEETIASRSAVEIKFRCSHLENKDLFSKSDPFLRISRIVESGGSIPICKTEVVDNNLNPTWKPVCLSMQQFGSKDTPLVFECFDFNSNGDHVLIGKIQKSVADLEKLYKESSGVNFVFPTSRQGHEKVLKGQLFVDQLFEKEQFSFLDYISSGYELNFMVAVDFTGSNGDPRSPDSLHYIDPYGRLNSYQQAIREVGEVIQFYDVDKRFPAWGFGGRTTNGTVSHCFNLNGSASDFEVEGVEGIMGAYATALHNVSLAGPTLFGQVVNKAAEIAGRSLSSSNNKYYVLLIITDGILTDLQETKDALVRASNLPLSVLIVGVGNADFKQMEILDADSGPRLESSTGRIATRDIVQFVAMREVHSGQISVVQGLLEELPGQFLSYMRSMDTKPLTFHAGQPSTS</sequence>
<proteinExistence type="inferred from homology"/>
<keyword evidence="6" id="KW-0611">Plant defense</keyword>
<dbReference type="CDD" id="cd04047">
    <property type="entry name" value="C2B_Copine"/>
    <property type="match status" value="1"/>
</dbReference>
<dbReference type="PROSITE" id="PS50234">
    <property type="entry name" value="VWFA"/>
    <property type="match status" value="1"/>
</dbReference>
<dbReference type="GO" id="GO:0006952">
    <property type="term" value="P:defense response"/>
    <property type="evidence" value="ECO:0007669"/>
    <property type="project" value="UniProtKB-KW"/>
</dbReference>
<dbReference type="GO" id="GO:0071277">
    <property type="term" value="P:cellular response to calcium ion"/>
    <property type="evidence" value="ECO:0000318"/>
    <property type="project" value="GO_Central"/>
</dbReference>
<evidence type="ECO:0000259" key="11">
    <source>
        <dbReference type="PROSITE" id="PS50004"/>
    </source>
</evidence>
<evidence type="ECO:0008006" key="15">
    <source>
        <dbReference type="Google" id="ProtNLM"/>
    </source>
</evidence>
<keyword evidence="3" id="KW-1003">Cell membrane</keyword>
<keyword evidence="7" id="KW-0106">Calcium</keyword>
<keyword evidence="8" id="KW-0472">Membrane</keyword>
<dbReference type="InterPro" id="IPR002035">
    <property type="entry name" value="VWF_A"/>
</dbReference>
<protein>
    <recommendedName>
        <fullName evidence="15">C2 domain-containing protein</fullName>
    </recommendedName>
</protein>
<evidence type="ECO:0000259" key="12">
    <source>
        <dbReference type="PROSITE" id="PS50234"/>
    </source>
</evidence>
<dbReference type="CDD" id="cd01459">
    <property type="entry name" value="vWA_copine_like"/>
    <property type="match status" value="1"/>
</dbReference>
<dbReference type="SMART" id="SM00327">
    <property type="entry name" value="VWA"/>
    <property type="match status" value="1"/>
</dbReference>
<dbReference type="InterPro" id="IPR000008">
    <property type="entry name" value="C2_dom"/>
</dbReference>
<keyword evidence="9" id="KW-0449">Lipoprotein</keyword>
<evidence type="ECO:0000256" key="5">
    <source>
        <dbReference type="ARBA" id="ARBA00022737"/>
    </source>
</evidence>
<evidence type="ECO:0000256" key="2">
    <source>
        <dbReference type="ARBA" id="ARBA00009048"/>
    </source>
</evidence>
<dbReference type="Proteomes" id="UP000006882">
    <property type="component" value="Chromosome G6"/>
</dbReference>
<dbReference type="AlphaFoldDB" id="A0A251P0W0"/>
<evidence type="ECO:0000256" key="4">
    <source>
        <dbReference type="ARBA" id="ARBA00022723"/>
    </source>
</evidence>
<dbReference type="PROSITE" id="PS50004">
    <property type="entry name" value="C2"/>
    <property type="match status" value="2"/>
</dbReference>
<keyword evidence="4" id="KW-0479">Metal-binding</keyword>
<dbReference type="GO" id="GO:0005886">
    <property type="term" value="C:plasma membrane"/>
    <property type="evidence" value="ECO:0000318"/>
    <property type="project" value="GO_Central"/>
</dbReference>